<protein>
    <submittedName>
        <fullName evidence="3">Uncharacterized protein</fullName>
    </submittedName>
</protein>
<sequence>MSTVPTTLPPFSALPLREGDPPRSAWGRWGDNDQKGTLNYLTAAKVQSSAQSEILTGRRVGLNLPLDLIDPPLLGRKAFEKTIVNKAPKVINDDVITFNTQSSSQWDSFRHFAYQKEGQFYGGVTQDQIHGSSGADYSDGVNGLDAWAEEAIAGRGVLVDYLAYAERNGMNYEKTKSHQITVEAVEKILQATGTKCEVGDILFLRTGFVRGYLDLDQPQREALKSERRWPGLVQSKATAEWLWEKQFAAVAADNPAFECGHISWHLHPMLLAGWGTPIGELFDLEGLAKLCKELGRYSFFVSSAPLPIQKPKEVLNLAIGLFAVAKVESVNRRTGPLDIILQASPHIYPTKHIRCPKLVGFLFIVPQDSEGVFMLPVEHDFRSLLVPIADTTIKNEPECRAYAWFTSVSDNEVPDRYMRGIEVYKHADALAVTHRGSEAYKAMRSAMIPEAITEEPTDLRPLQHTGIGFLARNKEVDDFSRPECQDQLLVVRRFSPRNVQDGKSGLKSLLRQAVERIDGTADVSARVRSFWILEYSADLNDSTVVTIERYVDELAFEDVSRQLQGLL</sequence>
<dbReference type="Gene3D" id="3.30.70.100">
    <property type="match status" value="1"/>
</dbReference>
<evidence type="ECO:0000313" key="3">
    <source>
        <dbReference type="EMBL" id="KAJ9608102.1"/>
    </source>
</evidence>
<dbReference type="SUPFAM" id="SSF54909">
    <property type="entry name" value="Dimeric alpha+beta barrel"/>
    <property type="match status" value="1"/>
</dbReference>
<dbReference type="EMBL" id="JAPDRK010000010">
    <property type="protein sequence ID" value="KAJ9608102.1"/>
    <property type="molecule type" value="Genomic_DNA"/>
</dbReference>
<dbReference type="InterPro" id="IPR037175">
    <property type="entry name" value="KFase_sf"/>
</dbReference>
<dbReference type="SUPFAM" id="SSF102198">
    <property type="entry name" value="Putative cyclase"/>
    <property type="match status" value="1"/>
</dbReference>
<proteinExistence type="inferred from homology"/>
<dbReference type="PANTHER" id="PTHR34861:SF11">
    <property type="entry name" value="CYCLASE"/>
    <property type="match status" value="1"/>
</dbReference>
<dbReference type="Proteomes" id="UP001172673">
    <property type="component" value="Unassembled WGS sequence"/>
</dbReference>
<dbReference type="GO" id="GO:0004061">
    <property type="term" value="F:arylformamidase activity"/>
    <property type="evidence" value="ECO:0007669"/>
    <property type="project" value="InterPro"/>
</dbReference>
<accession>A0AA38X760</accession>
<dbReference type="AlphaFoldDB" id="A0AA38X760"/>
<dbReference type="InterPro" id="IPR007325">
    <property type="entry name" value="KFase/CYL"/>
</dbReference>
<evidence type="ECO:0000256" key="1">
    <source>
        <dbReference type="ARBA" id="ARBA00007865"/>
    </source>
</evidence>
<comment type="caution">
    <text evidence="3">The sequence shown here is derived from an EMBL/GenBank/DDBJ whole genome shotgun (WGS) entry which is preliminary data.</text>
</comment>
<gene>
    <name evidence="3" type="ORF">H2200_007090</name>
</gene>
<evidence type="ECO:0000256" key="2">
    <source>
        <dbReference type="SAM" id="MobiDB-lite"/>
    </source>
</evidence>
<reference evidence="3" key="1">
    <citation type="submission" date="2022-10" db="EMBL/GenBank/DDBJ databases">
        <title>Culturing micro-colonial fungi from biological soil crusts in the Mojave desert and describing Neophaeococcomyces mojavensis, and introducing the new genera and species Taxawa tesnikishii.</title>
        <authorList>
            <person name="Kurbessoian T."/>
            <person name="Stajich J.E."/>
        </authorList>
    </citation>
    <scope>NUCLEOTIDE SEQUENCE</scope>
    <source>
        <strain evidence="3">TK_41</strain>
    </source>
</reference>
<dbReference type="PANTHER" id="PTHR34861">
    <property type="match status" value="1"/>
</dbReference>
<dbReference type="Gene3D" id="3.50.30.50">
    <property type="entry name" value="Putative cyclase"/>
    <property type="match status" value="1"/>
</dbReference>
<feature type="region of interest" description="Disordered" evidence="2">
    <location>
        <begin position="1"/>
        <end position="31"/>
    </location>
</feature>
<dbReference type="InterPro" id="IPR011008">
    <property type="entry name" value="Dimeric_a/b-barrel"/>
</dbReference>
<comment type="similarity">
    <text evidence="1">Belongs to the Cyclase 1 superfamily.</text>
</comment>
<keyword evidence="4" id="KW-1185">Reference proteome</keyword>
<evidence type="ECO:0000313" key="4">
    <source>
        <dbReference type="Proteomes" id="UP001172673"/>
    </source>
</evidence>
<dbReference type="GO" id="GO:0019441">
    <property type="term" value="P:L-tryptophan catabolic process to kynurenine"/>
    <property type="evidence" value="ECO:0007669"/>
    <property type="project" value="InterPro"/>
</dbReference>
<organism evidence="3 4">
    <name type="scientific">Cladophialophora chaetospira</name>
    <dbReference type="NCBI Taxonomy" id="386627"/>
    <lineage>
        <taxon>Eukaryota</taxon>
        <taxon>Fungi</taxon>
        <taxon>Dikarya</taxon>
        <taxon>Ascomycota</taxon>
        <taxon>Pezizomycotina</taxon>
        <taxon>Eurotiomycetes</taxon>
        <taxon>Chaetothyriomycetidae</taxon>
        <taxon>Chaetothyriales</taxon>
        <taxon>Herpotrichiellaceae</taxon>
        <taxon>Cladophialophora</taxon>
    </lineage>
</organism>
<name>A0AA38X760_9EURO</name>
<dbReference type="Pfam" id="PF04199">
    <property type="entry name" value="Cyclase"/>
    <property type="match status" value="1"/>
</dbReference>